<proteinExistence type="predicted"/>
<organism evidence="2 3">
    <name type="scientific">Zizania palustris</name>
    <name type="common">Northern wild rice</name>
    <dbReference type="NCBI Taxonomy" id="103762"/>
    <lineage>
        <taxon>Eukaryota</taxon>
        <taxon>Viridiplantae</taxon>
        <taxon>Streptophyta</taxon>
        <taxon>Embryophyta</taxon>
        <taxon>Tracheophyta</taxon>
        <taxon>Spermatophyta</taxon>
        <taxon>Magnoliopsida</taxon>
        <taxon>Liliopsida</taxon>
        <taxon>Poales</taxon>
        <taxon>Poaceae</taxon>
        <taxon>BOP clade</taxon>
        <taxon>Oryzoideae</taxon>
        <taxon>Oryzeae</taxon>
        <taxon>Zizaniinae</taxon>
        <taxon>Zizania</taxon>
    </lineage>
</organism>
<protein>
    <submittedName>
        <fullName evidence="2">Uncharacterized protein</fullName>
    </submittedName>
</protein>
<keyword evidence="3" id="KW-1185">Reference proteome</keyword>
<evidence type="ECO:0000313" key="2">
    <source>
        <dbReference type="EMBL" id="KAG8080062.1"/>
    </source>
</evidence>
<evidence type="ECO:0000313" key="3">
    <source>
        <dbReference type="Proteomes" id="UP000729402"/>
    </source>
</evidence>
<feature type="compositionally biased region" description="Basic and acidic residues" evidence="1">
    <location>
        <begin position="64"/>
        <end position="76"/>
    </location>
</feature>
<dbReference type="EMBL" id="JAAALK010000282">
    <property type="protein sequence ID" value="KAG8080062.1"/>
    <property type="molecule type" value="Genomic_DNA"/>
</dbReference>
<evidence type="ECO:0000256" key="1">
    <source>
        <dbReference type="SAM" id="MobiDB-lite"/>
    </source>
</evidence>
<accession>A0A8J5T7H8</accession>
<gene>
    <name evidence="2" type="ORF">GUJ93_ZPchr0007g4810</name>
</gene>
<dbReference type="AlphaFoldDB" id="A0A8J5T7H8"/>
<comment type="caution">
    <text evidence="2">The sequence shown here is derived from an EMBL/GenBank/DDBJ whole genome shotgun (WGS) entry which is preliminary data.</text>
</comment>
<feature type="region of interest" description="Disordered" evidence="1">
    <location>
        <begin position="52"/>
        <end position="117"/>
    </location>
</feature>
<dbReference type="Proteomes" id="UP000729402">
    <property type="component" value="Unassembled WGS sequence"/>
</dbReference>
<reference evidence="2" key="2">
    <citation type="submission" date="2021-02" db="EMBL/GenBank/DDBJ databases">
        <authorList>
            <person name="Kimball J.A."/>
            <person name="Haas M.W."/>
            <person name="Macchietto M."/>
            <person name="Kono T."/>
            <person name="Duquette J."/>
            <person name="Shao M."/>
        </authorList>
    </citation>
    <scope>NUCLEOTIDE SEQUENCE</scope>
    <source>
        <tissue evidence="2">Fresh leaf tissue</tissue>
    </source>
</reference>
<name>A0A8J5T7H8_ZIZPA</name>
<sequence>MHLHYYQNTIINHCTFTFLTNHGRVDITPQWKQSYIRNENLVIQIGLTLQCDSRPGVGSGAAADGHRGRERGKDAMVAESPRPTPVAREGRGGRAKRRTRPRSERHASNRTGKQTTA</sequence>
<reference evidence="2" key="1">
    <citation type="journal article" date="2021" name="bioRxiv">
        <title>Whole Genome Assembly and Annotation of Northern Wild Rice, Zizania palustris L., Supports a Whole Genome Duplication in the Zizania Genus.</title>
        <authorList>
            <person name="Haas M."/>
            <person name="Kono T."/>
            <person name="Macchietto M."/>
            <person name="Millas R."/>
            <person name="McGilp L."/>
            <person name="Shao M."/>
            <person name="Duquette J."/>
            <person name="Hirsch C.N."/>
            <person name="Kimball J."/>
        </authorList>
    </citation>
    <scope>NUCLEOTIDE SEQUENCE</scope>
    <source>
        <tissue evidence="2">Fresh leaf tissue</tissue>
    </source>
</reference>